<evidence type="ECO:0000256" key="4">
    <source>
        <dbReference type="ARBA" id="ARBA00038306"/>
    </source>
</evidence>
<evidence type="ECO:0000256" key="5">
    <source>
        <dbReference type="SAM" id="SignalP"/>
    </source>
</evidence>
<dbReference type="EMBL" id="JABFBC010000002">
    <property type="protein sequence ID" value="NNU80969.1"/>
    <property type="molecule type" value="Genomic_DNA"/>
</dbReference>
<dbReference type="SUPFAM" id="SSF56925">
    <property type="entry name" value="OMPA-like"/>
    <property type="match status" value="1"/>
</dbReference>
<dbReference type="Gene3D" id="2.40.160.20">
    <property type="match status" value="1"/>
</dbReference>
<dbReference type="GO" id="GO:0016020">
    <property type="term" value="C:membrane"/>
    <property type="evidence" value="ECO:0007669"/>
    <property type="project" value="UniProtKB-SubCell"/>
</dbReference>
<dbReference type="InterPro" id="IPR027385">
    <property type="entry name" value="Beta-barrel_OMP"/>
</dbReference>
<evidence type="ECO:0000256" key="1">
    <source>
        <dbReference type="ARBA" id="ARBA00004370"/>
    </source>
</evidence>
<proteinExistence type="inferred from homology"/>
<protein>
    <submittedName>
        <fullName evidence="7">Porin family protein</fullName>
    </submittedName>
</protein>
<feature type="chain" id="PRO_5032591840" evidence="5">
    <location>
        <begin position="21"/>
        <end position="200"/>
    </location>
</feature>
<name>A0A849L3R3_9RHOB</name>
<evidence type="ECO:0000259" key="6">
    <source>
        <dbReference type="Pfam" id="PF13505"/>
    </source>
</evidence>
<comment type="caution">
    <text evidence="7">The sequence shown here is derived from an EMBL/GenBank/DDBJ whole genome shotgun (WGS) entry which is preliminary data.</text>
</comment>
<comment type="similarity">
    <text evidence="4">Belongs to the Omp25/RopB family.</text>
</comment>
<evidence type="ECO:0000256" key="3">
    <source>
        <dbReference type="ARBA" id="ARBA00023136"/>
    </source>
</evidence>
<evidence type="ECO:0000256" key="2">
    <source>
        <dbReference type="ARBA" id="ARBA00022729"/>
    </source>
</evidence>
<dbReference type="AlphaFoldDB" id="A0A849L3R3"/>
<reference evidence="7 8" key="1">
    <citation type="submission" date="2020-05" db="EMBL/GenBank/DDBJ databases">
        <title>Gimesia benthica sp. nov., a novel planctomycete isolated from a deep-sea water sample of the Northwest Indian Ocean.</title>
        <authorList>
            <person name="Wang J."/>
            <person name="Ruan C."/>
            <person name="Song L."/>
            <person name="Zhu Y."/>
            <person name="Li A."/>
            <person name="Zheng X."/>
            <person name="Wang L."/>
            <person name="Lu Z."/>
            <person name="Huang Y."/>
            <person name="Du W."/>
            <person name="Zhou Y."/>
            <person name="Huang L."/>
            <person name="Dai X."/>
        </authorList>
    </citation>
    <scope>NUCLEOTIDE SEQUENCE [LARGE SCALE GENOMIC DNA]</scope>
    <source>
        <strain evidence="7 8">YYQ-30</strain>
    </source>
</reference>
<dbReference type="InterPro" id="IPR051692">
    <property type="entry name" value="OMP-like"/>
</dbReference>
<organism evidence="7 8">
    <name type="scientific">Halovulum dunhuangense</name>
    <dbReference type="NCBI Taxonomy" id="1505036"/>
    <lineage>
        <taxon>Bacteria</taxon>
        <taxon>Pseudomonadati</taxon>
        <taxon>Pseudomonadota</taxon>
        <taxon>Alphaproteobacteria</taxon>
        <taxon>Rhodobacterales</taxon>
        <taxon>Paracoccaceae</taxon>
        <taxon>Halovulum</taxon>
    </lineage>
</organism>
<keyword evidence="2 5" id="KW-0732">Signal</keyword>
<comment type="subcellular location">
    <subcellularLocation>
        <location evidence="1">Membrane</location>
    </subcellularLocation>
</comment>
<feature type="signal peptide" evidence="5">
    <location>
        <begin position="1"/>
        <end position="20"/>
    </location>
</feature>
<dbReference type="PANTHER" id="PTHR34001">
    <property type="entry name" value="BLL7405 PROTEIN"/>
    <property type="match status" value="1"/>
</dbReference>
<dbReference type="InterPro" id="IPR011250">
    <property type="entry name" value="OMP/PagP_B-barrel"/>
</dbReference>
<keyword evidence="3" id="KW-0472">Membrane</keyword>
<dbReference type="Proteomes" id="UP000572377">
    <property type="component" value="Unassembled WGS sequence"/>
</dbReference>
<sequence length="200" mass="20456">MKRILILTASTIGLAAPAMAGNLAPAPADTPVMAPAPVAAPAPMGSDWTGFYAGGNLGYGFGEATPGGDLDGVIGGLQAGYNYDLGNFVLGAEADLSLADLQVEGSADQIDTIARLKGRAGYDAGRTLFYLTGGAAYADGDVGGASASDWGWVAGAGMDIMLTDRWVGGVEYLYHKFDDFDGSGADIEANTIAARVNYRF</sequence>
<dbReference type="Pfam" id="PF13505">
    <property type="entry name" value="OMP_b-brl"/>
    <property type="match status" value="1"/>
</dbReference>
<dbReference type="PANTHER" id="PTHR34001:SF3">
    <property type="entry name" value="BLL7405 PROTEIN"/>
    <property type="match status" value="1"/>
</dbReference>
<evidence type="ECO:0000313" key="7">
    <source>
        <dbReference type="EMBL" id="NNU80969.1"/>
    </source>
</evidence>
<keyword evidence="8" id="KW-1185">Reference proteome</keyword>
<accession>A0A849L3R3</accession>
<feature type="domain" description="Outer membrane protein beta-barrel" evidence="6">
    <location>
        <begin position="38"/>
        <end position="200"/>
    </location>
</feature>
<dbReference type="RefSeq" id="WP_171325501.1">
    <property type="nucleotide sequence ID" value="NZ_JABFBC010000002.1"/>
</dbReference>
<gene>
    <name evidence="7" type="ORF">HMH01_11025</name>
</gene>
<evidence type="ECO:0000313" key="8">
    <source>
        <dbReference type="Proteomes" id="UP000572377"/>
    </source>
</evidence>